<feature type="transmembrane region" description="Helical" evidence="2">
    <location>
        <begin position="23"/>
        <end position="43"/>
    </location>
</feature>
<dbReference type="Proteomes" id="UP000305906">
    <property type="component" value="Unassembled WGS sequence"/>
</dbReference>
<name>A0A5R9FG50_9ACTN</name>
<evidence type="ECO:0000256" key="2">
    <source>
        <dbReference type="SAM" id="Phobius"/>
    </source>
</evidence>
<protein>
    <submittedName>
        <fullName evidence="3">Uncharacterized protein</fullName>
    </submittedName>
</protein>
<sequence>MPAQLTPTESPKTYLSGMRIHPALLYAALFSPAAIVTVVFVVARPQDASGLAVAGLLALRVVVLGLPMVVRKRRGEQAQLDSAASSLVSAFTGGAVVHAVGYGLGEPDSQSAGSDPSSWDLGPSRTGAQAADKGVLLARGTDGAALDLPLAEVQGAVLGNSVEVLLTRYAKCLDGRQDVANRRIEDLLREYE</sequence>
<keyword evidence="2" id="KW-0472">Membrane</keyword>
<feature type="compositionally biased region" description="Polar residues" evidence="1">
    <location>
        <begin position="108"/>
        <end position="117"/>
    </location>
</feature>
<evidence type="ECO:0000256" key="1">
    <source>
        <dbReference type="SAM" id="MobiDB-lite"/>
    </source>
</evidence>
<organism evidence="3 4">
    <name type="scientific">Streptomyces montanus</name>
    <dbReference type="NCBI Taxonomy" id="2580423"/>
    <lineage>
        <taxon>Bacteria</taxon>
        <taxon>Bacillati</taxon>
        <taxon>Actinomycetota</taxon>
        <taxon>Actinomycetes</taxon>
        <taxon>Kitasatosporales</taxon>
        <taxon>Streptomycetaceae</taxon>
        <taxon>Streptomyces</taxon>
    </lineage>
</organism>
<feature type="region of interest" description="Disordered" evidence="1">
    <location>
        <begin position="107"/>
        <end position="127"/>
    </location>
</feature>
<accession>A0A5R9FG50</accession>
<feature type="transmembrane region" description="Helical" evidence="2">
    <location>
        <begin position="49"/>
        <end position="70"/>
    </location>
</feature>
<gene>
    <name evidence="3" type="ORF">FE633_29405</name>
</gene>
<keyword evidence="2" id="KW-0812">Transmembrane</keyword>
<dbReference type="EMBL" id="VBZC01000037">
    <property type="protein sequence ID" value="TLS42767.1"/>
    <property type="molecule type" value="Genomic_DNA"/>
</dbReference>
<evidence type="ECO:0000313" key="3">
    <source>
        <dbReference type="EMBL" id="TLS42767.1"/>
    </source>
</evidence>
<reference evidence="3 4" key="1">
    <citation type="submission" date="2019-05" db="EMBL/GenBank/DDBJ databases">
        <title>Streptomyces sp. NEAU-C151, a novel actinomycete isolated from soil.</title>
        <authorList>
            <person name="Han L."/>
            <person name="Jiang H."/>
        </authorList>
    </citation>
    <scope>NUCLEOTIDE SEQUENCE [LARGE SCALE GENOMIC DNA]</scope>
    <source>
        <strain evidence="3 4">NEAU-C151</strain>
    </source>
</reference>
<dbReference type="RefSeq" id="WP_138048210.1">
    <property type="nucleotide sequence ID" value="NZ_VBZC01000037.1"/>
</dbReference>
<comment type="caution">
    <text evidence="3">The sequence shown here is derived from an EMBL/GenBank/DDBJ whole genome shotgun (WGS) entry which is preliminary data.</text>
</comment>
<proteinExistence type="predicted"/>
<keyword evidence="4" id="KW-1185">Reference proteome</keyword>
<keyword evidence="2" id="KW-1133">Transmembrane helix</keyword>
<evidence type="ECO:0000313" key="4">
    <source>
        <dbReference type="Proteomes" id="UP000305906"/>
    </source>
</evidence>
<dbReference type="AlphaFoldDB" id="A0A5R9FG50"/>